<evidence type="ECO:0000256" key="7">
    <source>
        <dbReference type="ARBA" id="ARBA00040903"/>
    </source>
</evidence>
<protein>
    <recommendedName>
        <fullName evidence="7">Transcription activator of gluconeogenesis ERT1</fullName>
    </recommendedName>
</protein>
<dbReference type="SMART" id="SM00066">
    <property type="entry name" value="GAL4"/>
    <property type="match status" value="1"/>
</dbReference>
<keyword evidence="5" id="KW-0804">Transcription</keyword>
<keyword evidence="4" id="KW-0238">DNA-binding</keyword>
<feature type="compositionally biased region" description="Polar residues" evidence="8">
    <location>
        <begin position="1"/>
        <end position="15"/>
    </location>
</feature>
<dbReference type="PANTHER" id="PTHR47659:SF7">
    <property type="entry name" value="FUNGAL TRANSCRIPTIONAL REGULATORY PROTEIN, N-TERMINAL DOMAIN-CONTAINING PROTEIN"/>
    <property type="match status" value="1"/>
</dbReference>
<feature type="region of interest" description="Disordered" evidence="8">
    <location>
        <begin position="213"/>
        <end position="260"/>
    </location>
</feature>
<evidence type="ECO:0000313" key="11">
    <source>
        <dbReference type="Proteomes" id="UP000567179"/>
    </source>
</evidence>
<feature type="region of interest" description="Disordered" evidence="8">
    <location>
        <begin position="278"/>
        <end position="395"/>
    </location>
</feature>
<feature type="compositionally biased region" description="Pro residues" evidence="8">
    <location>
        <begin position="35"/>
        <end position="58"/>
    </location>
</feature>
<evidence type="ECO:0000256" key="5">
    <source>
        <dbReference type="ARBA" id="ARBA00023163"/>
    </source>
</evidence>
<dbReference type="EMBL" id="JAACJJ010000057">
    <property type="protein sequence ID" value="KAF5310953.1"/>
    <property type="molecule type" value="Genomic_DNA"/>
</dbReference>
<keyword evidence="6" id="KW-0539">Nucleus</keyword>
<evidence type="ECO:0000256" key="4">
    <source>
        <dbReference type="ARBA" id="ARBA00023125"/>
    </source>
</evidence>
<evidence type="ECO:0000256" key="8">
    <source>
        <dbReference type="SAM" id="MobiDB-lite"/>
    </source>
</evidence>
<dbReference type="InterPro" id="IPR036864">
    <property type="entry name" value="Zn2-C6_fun-type_DNA-bd_sf"/>
</dbReference>
<comment type="caution">
    <text evidence="10">The sequence shown here is derived from an EMBL/GenBank/DDBJ whole genome shotgun (WGS) entry which is preliminary data.</text>
</comment>
<gene>
    <name evidence="10" type="ORF">D9619_007775</name>
</gene>
<dbReference type="PROSITE" id="PS50048">
    <property type="entry name" value="ZN2_CY6_FUNGAL_2"/>
    <property type="match status" value="1"/>
</dbReference>
<feature type="compositionally biased region" description="Low complexity" evidence="8">
    <location>
        <begin position="314"/>
        <end position="336"/>
    </location>
</feature>
<sequence length="431" mass="44210">MMTDATKTSPPTQEQHPYPPHTLVGYPHQAYSGSPYPPPGPPGAYMPPFFAYPPPPDGSHPEGAQNGGAPGPFMIGLPPGVVYAYPPHPQAQAFGAPPANPSPSALSRPKRKQVKMACTNCAGACKRCDETRPCERCVKYGIADTCVDGQRKERKKGIKRGPYKRKSKGDNDANYTAEWATSSAPSASTTAAAIHAVAQYAPEGYYPVYYPPPGFMPHPSQQPQPHEGHPGPATNPDGSPAHPPPSQGNNGQPPIMPYYLHPHPGAYPPFAHPHHYPAMYPPQAGPPPPGAPVPASVSAPQQPQQAAVPPPPAAAAQPDAGAALAAAPAPGAVQPQTVNPADAGGKPGEGGVATGEAAPATNGNGKKRSRKEKNGEHRTKKAKGNGAAKEKEGDEAVVGAVAAVDGGVGTAGAEGGDQVIAEAGETRDKSA</sequence>
<evidence type="ECO:0000259" key="9">
    <source>
        <dbReference type="PROSITE" id="PS50048"/>
    </source>
</evidence>
<reference evidence="10 11" key="1">
    <citation type="journal article" date="2020" name="ISME J.">
        <title>Uncovering the hidden diversity of litter-decomposition mechanisms in mushroom-forming fungi.</title>
        <authorList>
            <person name="Floudas D."/>
            <person name="Bentzer J."/>
            <person name="Ahren D."/>
            <person name="Johansson T."/>
            <person name="Persson P."/>
            <person name="Tunlid A."/>
        </authorList>
    </citation>
    <scope>NUCLEOTIDE SEQUENCE [LARGE SCALE GENOMIC DNA]</scope>
    <source>
        <strain evidence="10 11">CBS 101986</strain>
    </source>
</reference>
<feature type="region of interest" description="Disordered" evidence="8">
    <location>
        <begin position="1"/>
        <end position="72"/>
    </location>
</feature>
<dbReference type="AlphaFoldDB" id="A0A8H5AU81"/>
<feature type="region of interest" description="Disordered" evidence="8">
    <location>
        <begin position="150"/>
        <end position="172"/>
    </location>
</feature>
<evidence type="ECO:0000256" key="2">
    <source>
        <dbReference type="ARBA" id="ARBA00022833"/>
    </source>
</evidence>
<keyword evidence="11" id="KW-1185">Reference proteome</keyword>
<proteinExistence type="predicted"/>
<dbReference type="GO" id="GO:0000981">
    <property type="term" value="F:DNA-binding transcription factor activity, RNA polymerase II-specific"/>
    <property type="evidence" value="ECO:0007669"/>
    <property type="project" value="InterPro"/>
</dbReference>
<organism evidence="10 11">
    <name type="scientific">Psilocybe cf. subviscida</name>
    <dbReference type="NCBI Taxonomy" id="2480587"/>
    <lineage>
        <taxon>Eukaryota</taxon>
        <taxon>Fungi</taxon>
        <taxon>Dikarya</taxon>
        <taxon>Basidiomycota</taxon>
        <taxon>Agaricomycotina</taxon>
        <taxon>Agaricomycetes</taxon>
        <taxon>Agaricomycetidae</taxon>
        <taxon>Agaricales</taxon>
        <taxon>Agaricineae</taxon>
        <taxon>Strophariaceae</taxon>
        <taxon>Psilocybe</taxon>
    </lineage>
</organism>
<feature type="compositionally biased region" description="Basic residues" evidence="8">
    <location>
        <begin position="152"/>
        <end position="167"/>
    </location>
</feature>
<evidence type="ECO:0000256" key="6">
    <source>
        <dbReference type="ARBA" id="ARBA00023242"/>
    </source>
</evidence>
<dbReference type="InterPro" id="IPR050335">
    <property type="entry name" value="ERT1_acuK_gluconeogen_tf"/>
</dbReference>
<dbReference type="SUPFAM" id="SSF57701">
    <property type="entry name" value="Zn2/Cys6 DNA-binding domain"/>
    <property type="match status" value="1"/>
</dbReference>
<keyword evidence="2" id="KW-0862">Zinc</keyword>
<evidence type="ECO:0000256" key="3">
    <source>
        <dbReference type="ARBA" id="ARBA00023015"/>
    </source>
</evidence>
<dbReference type="CDD" id="cd00067">
    <property type="entry name" value="GAL4"/>
    <property type="match status" value="1"/>
</dbReference>
<keyword evidence="3" id="KW-0805">Transcription regulation</keyword>
<name>A0A8H5AU81_9AGAR</name>
<accession>A0A8H5AU81</accession>
<keyword evidence="1" id="KW-0479">Metal-binding</keyword>
<evidence type="ECO:0000256" key="1">
    <source>
        <dbReference type="ARBA" id="ARBA00022723"/>
    </source>
</evidence>
<dbReference type="GO" id="GO:0003677">
    <property type="term" value="F:DNA binding"/>
    <property type="evidence" value="ECO:0007669"/>
    <property type="project" value="UniProtKB-KW"/>
</dbReference>
<dbReference type="GO" id="GO:0008270">
    <property type="term" value="F:zinc ion binding"/>
    <property type="evidence" value="ECO:0007669"/>
    <property type="project" value="InterPro"/>
</dbReference>
<evidence type="ECO:0000313" key="10">
    <source>
        <dbReference type="EMBL" id="KAF5310953.1"/>
    </source>
</evidence>
<dbReference type="InterPro" id="IPR001138">
    <property type="entry name" value="Zn2Cys6_DnaBD"/>
</dbReference>
<feature type="compositionally biased region" description="Pro residues" evidence="8">
    <location>
        <begin position="213"/>
        <end position="222"/>
    </location>
</feature>
<feature type="compositionally biased region" description="Pro residues" evidence="8">
    <location>
        <begin position="279"/>
        <end position="292"/>
    </location>
</feature>
<dbReference type="Proteomes" id="UP000567179">
    <property type="component" value="Unassembled WGS sequence"/>
</dbReference>
<feature type="domain" description="Zn(2)-C6 fungal-type" evidence="9">
    <location>
        <begin position="117"/>
        <end position="148"/>
    </location>
</feature>
<feature type="compositionally biased region" description="Low complexity" evidence="8">
    <location>
        <begin position="293"/>
        <end position="307"/>
    </location>
</feature>
<dbReference type="PANTHER" id="PTHR47659">
    <property type="entry name" value="ZN(II)2CYS6 TRANSCRIPTION FACTOR (EUROFUNG)-RELATED"/>
    <property type="match status" value="1"/>
</dbReference>
<feature type="region of interest" description="Disordered" evidence="8">
    <location>
        <begin position="407"/>
        <end position="431"/>
    </location>
</feature>
<dbReference type="OrthoDB" id="5575144at2759"/>